<keyword evidence="4" id="KW-1185">Reference proteome</keyword>
<dbReference type="Pfam" id="PF00168">
    <property type="entry name" value="C2"/>
    <property type="match status" value="2"/>
</dbReference>
<keyword evidence="2" id="KW-1133">Transmembrane helix</keyword>
<dbReference type="PROSITE" id="PS50004">
    <property type="entry name" value="C2"/>
    <property type="match status" value="2"/>
</dbReference>
<name>A0A6S7FVV2_PARCT</name>
<dbReference type="Proteomes" id="UP001152795">
    <property type="component" value="Unassembled WGS sequence"/>
</dbReference>
<accession>A0A6S7FVV2</accession>
<sequence>MAVPIPVIAGVAAVVLIIILLIIFKILRKRKQSASEEAGKGEYQKLESGERGSEAGLEEGNEIVENESGGKGKKKKRKKGGKSKGKSKRKESRDLESEEGAGLNDSSAFTEDLAIPLISRLQFSISYSPTSRQILLTIHRGENLDSGSAASFEVRVTLLPSKRQKLKTKSQPSGSPEFNELLMFNEVFPEDLELATLRARVYRLTGRQRKLIGEVRADLKADLGLDTSYVDQLWRELTPAADIADDISDTQFVIDPESVLAAPKETVPMLLISLQYKTVTGRLTVEIIKARHMKTLNVQKAPEAFVEVSLLNANGGEISNQKTGVCKGSFHPAFEETFYFPAIEFDLTGLTLVFSVYCKKFRKKELIGWFGIGRESTGEKEQLHWDEMIDARGEPIKGWYVLSQE</sequence>
<dbReference type="SUPFAM" id="SSF49562">
    <property type="entry name" value="C2 domain (Calcium/lipid-binding domain, CaLB)"/>
    <property type="match status" value="2"/>
</dbReference>
<dbReference type="SMART" id="SM00239">
    <property type="entry name" value="C2"/>
    <property type="match status" value="2"/>
</dbReference>
<evidence type="ECO:0000256" key="1">
    <source>
        <dbReference type="SAM" id="MobiDB-lite"/>
    </source>
</evidence>
<feature type="compositionally biased region" description="Basic and acidic residues" evidence="1">
    <location>
        <begin position="37"/>
        <end position="53"/>
    </location>
</feature>
<dbReference type="GO" id="GO:0005543">
    <property type="term" value="F:phospholipid binding"/>
    <property type="evidence" value="ECO:0007669"/>
    <property type="project" value="TreeGrafter"/>
</dbReference>
<organism evidence="3 4">
    <name type="scientific">Paramuricea clavata</name>
    <name type="common">Red gorgonian</name>
    <name type="synonym">Violescent sea-whip</name>
    <dbReference type="NCBI Taxonomy" id="317549"/>
    <lineage>
        <taxon>Eukaryota</taxon>
        <taxon>Metazoa</taxon>
        <taxon>Cnidaria</taxon>
        <taxon>Anthozoa</taxon>
        <taxon>Octocorallia</taxon>
        <taxon>Malacalcyonacea</taxon>
        <taxon>Plexauridae</taxon>
        <taxon>Paramuricea</taxon>
    </lineage>
</organism>
<reference evidence="3" key="1">
    <citation type="submission" date="2020-04" db="EMBL/GenBank/DDBJ databases">
        <authorList>
            <person name="Alioto T."/>
            <person name="Alioto T."/>
            <person name="Gomez Garrido J."/>
        </authorList>
    </citation>
    <scope>NUCLEOTIDE SEQUENCE</scope>
    <source>
        <strain evidence="3">A484AB</strain>
    </source>
</reference>
<dbReference type="PANTHER" id="PTHR46129:SF2">
    <property type="entry name" value="SYNAPTOTAGMIN 14, ISOFORM D"/>
    <property type="match status" value="1"/>
</dbReference>
<dbReference type="AlphaFoldDB" id="A0A6S7FVV2"/>
<feature type="region of interest" description="Disordered" evidence="1">
    <location>
        <begin position="37"/>
        <end position="104"/>
    </location>
</feature>
<evidence type="ECO:0000313" key="4">
    <source>
        <dbReference type="Proteomes" id="UP001152795"/>
    </source>
</evidence>
<gene>
    <name evidence="3" type="ORF">PACLA_8A021790</name>
</gene>
<dbReference type="InterPro" id="IPR035892">
    <property type="entry name" value="C2_domain_sf"/>
</dbReference>
<protein>
    <submittedName>
        <fullName evidence="3">Synaptotagmin-16-like isoform X1</fullName>
    </submittedName>
</protein>
<keyword evidence="2" id="KW-0472">Membrane</keyword>
<proteinExistence type="predicted"/>
<dbReference type="Gene3D" id="2.60.40.150">
    <property type="entry name" value="C2 domain"/>
    <property type="match status" value="2"/>
</dbReference>
<evidence type="ECO:0000256" key="2">
    <source>
        <dbReference type="SAM" id="Phobius"/>
    </source>
</evidence>
<dbReference type="OrthoDB" id="5978493at2759"/>
<comment type="caution">
    <text evidence="3">The sequence shown here is derived from an EMBL/GenBank/DDBJ whole genome shotgun (WGS) entry which is preliminary data.</text>
</comment>
<dbReference type="InterPro" id="IPR043541">
    <property type="entry name" value="SYT14/14L/16"/>
</dbReference>
<feature type="compositionally biased region" description="Basic residues" evidence="1">
    <location>
        <begin position="71"/>
        <end position="90"/>
    </location>
</feature>
<dbReference type="EMBL" id="CACRXK020000403">
    <property type="protein sequence ID" value="CAB3981563.1"/>
    <property type="molecule type" value="Genomic_DNA"/>
</dbReference>
<keyword evidence="2" id="KW-0812">Transmembrane</keyword>
<dbReference type="PANTHER" id="PTHR46129">
    <property type="entry name" value="SYNAPTOTAGMIN 14, ISOFORM D"/>
    <property type="match status" value="1"/>
</dbReference>
<feature type="transmembrane region" description="Helical" evidence="2">
    <location>
        <begin position="6"/>
        <end position="27"/>
    </location>
</feature>
<evidence type="ECO:0000313" key="3">
    <source>
        <dbReference type="EMBL" id="CAB3981563.1"/>
    </source>
</evidence>
<feature type="compositionally biased region" description="Acidic residues" evidence="1">
    <location>
        <begin position="56"/>
        <end position="65"/>
    </location>
</feature>
<dbReference type="InterPro" id="IPR000008">
    <property type="entry name" value="C2_dom"/>
</dbReference>